<protein>
    <submittedName>
        <fullName evidence="2">Uncharacterized protein</fullName>
    </submittedName>
</protein>
<feature type="region of interest" description="Disordered" evidence="1">
    <location>
        <begin position="174"/>
        <end position="203"/>
    </location>
</feature>
<accession>A0AA39WQJ2</accession>
<organism evidence="2 3">
    <name type="scientific">Immersiella caudata</name>
    <dbReference type="NCBI Taxonomy" id="314043"/>
    <lineage>
        <taxon>Eukaryota</taxon>
        <taxon>Fungi</taxon>
        <taxon>Dikarya</taxon>
        <taxon>Ascomycota</taxon>
        <taxon>Pezizomycotina</taxon>
        <taxon>Sordariomycetes</taxon>
        <taxon>Sordariomycetidae</taxon>
        <taxon>Sordariales</taxon>
        <taxon>Lasiosphaeriaceae</taxon>
        <taxon>Immersiella</taxon>
    </lineage>
</organism>
<dbReference type="EMBL" id="JAULSU010000004">
    <property type="protein sequence ID" value="KAK0619753.1"/>
    <property type="molecule type" value="Genomic_DNA"/>
</dbReference>
<proteinExistence type="predicted"/>
<evidence type="ECO:0000313" key="2">
    <source>
        <dbReference type="EMBL" id="KAK0619753.1"/>
    </source>
</evidence>
<sequence length="203" mass="22870">MVSVVTRLIETPIETLVDSTCFCTHPRPARTRQRDAHGKLVGRASLKMGWFFFHALGCTGAKATSGQLTEWGLPFMRRTYAQTMRGRRLLAVGRAEVERNASQRQKSHVVMTREPWPCLCLRDWPSTTELECHTPTNRLTSISWWGVIRGADLSSPFSALGVWRAERSSSPSLLPVPVMPGKAIGPSPLRRRHQEKPPRKWAS</sequence>
<reference evidence="2" key="1">
    <citation type="submission" date="2023-06" db="EMBL/GenBank/DDBJ databases">
        <title>Genome-scale phylogeny and comparative genomics of the fungal order Sordariales.</title>
        <authorList>
            <consortium name="Lawrence Berkeley National Laboratory"/>
            <person name="Hensen N."/>
            <person name="Bonometti L."/>
            <person name="Westerberg I."/>
            <person name="Brannstrom I.O."/>
            <person name="Guillou S."/>
            <person name="Cros-Aarteil S."/>
            <person name="Calhoun S."/>
            <person name="Haridas S."/>
            <person name="Kuo A."/>
            <person name="Mondo S."/>
            <person name="Pangilinan J."/>
            <person name="Riley R."/>
            <person name="Labutti K."/>
            <person name="Andreopoulos B."/>
            <person name="Lipzen A."/>
            <person name="Chen C."/>
            <person name="Yanf M."/>
            <person name="Daum C."/>
            <person name="Ng V."/>
            <person name="Clum A."/>
            <person name="Steindorff A."/>
            <person name="Ohm R."/>
            <person name="Martin F."/>
            <person name="Silar P."/>
            <person name="Natvig D."/>
            <person name="Lalanne C."/>
            <person name="Gautier V."/>
            <person name="Ament-Velasquez S.L."/>
            <person name="Kruys A."/>
            <person name="Hutchinson M.I."/>
            <person name="Powell A.J."/>
            <person name="Barry K."/>
            <person name="Miller A.N."/>
            <person name="Grigoriev I.V."/>
            <person name="Debuchy R."/>
            <person name="Gladieux P."/>
            <person name="Thoren M.H."/>
            <person name="Johannesson H."/>
        </authorList>
    </citation>
    <scope>NUCLEOTIDE SEQUENCE</scope>
    <source>
        <strain evidence="2">CBS 606.72</strain>
    </source>
</reference>
<comment type="caution">
    <text evidence="2">The sequence shown here is derived from an EMBL/GenBank/DDBJ whole genome shotgun (WGS) entry which is preliminary data.</text>
</comment>
<evidence type="ECO:0000313" key="3">
    <source>
        <dbReference type="Proteomes" id="UP001175000"/>
    </source>
</evidence>
<keyword evidence="3" id="KW-1185">Reference proteome</keyword>
<dbReference type="Proteomes" id="UP001175000">
    <property type="component" value="Unassembled WGS sequence"/>
</dbReference>
<evidence type="ECO:0000256" key="1">
    <source>
        <dbReference type="SAM" id="MobiDB-lite"/>
    </source>
</evidence>
<name>A0AA39WQJ2_9PEZI</name>
<gene>
    <name evidence="2" type="ORF">B0T14DRAFT_212418</name>
</gene>
<dbReference type="AlphaFoldDB" id="A0AA39WQJ2"/>